<sequence length="202" mass="21784">MLASYGARVGAYLIDWIIPAVLYALFAGWARWLWLKDYLSPARDAAMANQPERVESLTPEQLVGMLDWKFFFIAPGITLLVQTAYHVGFLSTRSDAAGQDGARPVGEVGGPSRSDRRGHGLHAHPPAAGDRGALGHPARELPDVLRRDRRSRVADQGPAASGTARQDRRHPGGQGQAAPRYLELSRPSSASSPIGSVTSQQP</sequence>
<gene>
    <name evidence="1" type="ORF">LP422_14580</name>
</gene>
<organism evidence="1 2">
    <name type="scientific">Janibacter limosus</name>
    <dbReference type="NCBI Taxonomy" id="53458"/>
    <lineage>
        <taxon>Bacteria</taxon>
        <taxon>Bacillati</taxon>
        <taxon>Actinomycetota</taxon>
        <taxon>Actinomycetes</taxon>
        <taxon>Micrococcales</taxon>
        <taxon>Intrasporangiaceae</taxon>
        <taxon>Janibacter</taxon>
    </lineage>
</organism>
<dbReference type="Proteomes" id="UP001059663">
    <property type="component" value="Chromosome"/>
</dbReference>
<name>A0AC61U1M1_9MICO</name>
<dbReference type="EMBL" id="CP087977">
    <property type="protein sequence ID" value="UUZ43910.1"/>
    <property type="molecule type" value="Genomic_DNA"/>
</dbReference>
<proteinExistence type="predicted"/>
<evidence type="ECO:0000313" key="1">
    <source>
        <dbReference type="EMBL" id="UUZ43910.1"/>
    </source>
</evidence>
<accession>A0AC61U1M1</accession>
<evidence type="ECO:0000313" key="2">
    <source>
        <dbReference type="Proteomes" id="UP001059663"/>
    </source>
</evidence>
<reference evidence="1" key="1">
    <citation type="submission" date="2021-11" db="EMBL/GenBank/DDBJ databases">
        <title>Study of the species diversity of bacterial strains isolated from a unique natural object - Shulgan-Tash cave (Bashkiria).</title>
        <authorList>
            <person name="Sazanova A.L."/>
            <person name="Chirak E.R."/>
            <person name="Safronova V.I."/>
        </authorList>
    </citation>
    <scope>NUCLEOTIDE SEQUENCE</scope>
    <source>
        <strain evidence="1">P1</strain>
    </source>
</reference>
<protein>
    <submittedName>
        <fullName evidence="1">Uncharacterized protein</fullName>
    </submittedName>
</protein>